<feature type="compositionally biased region" description="Basic and acidic residues" evidence="8">
    <location>
        <begin position="34"/>
        <end position="47"/>
    </location>
</feature>
<keyword evidence="6" id="KW-0406">Ion transport</keyword>
<evidence type="ECO:0008006" key="12">
    <source>
        <dbReference type="Google" id="ProtNLM"/>
    </source>
</evidence>
<evidence type="ECO:0000256" key="1">
    <source>
        <dbReference type="ARBA" id="ARBA00004651"/>
    </source>
</evidence>
<reference evidence="10" key="1">
    <citation type="submission" date="2021-11" db="EMBL/GenBank/DDBJ databases">
        <authorList>
            <consortium name="Genoscope - CEA"/>
            <person name="William W."/>
        </authorList>
    </citation>
    <scope>NUCLEOTIDE SEQUENCE</scope>
</reference>
<evidence type="ECO:0000256" key="7">
    <source>
        <dbReference type="ARBA" id="ARBA00023136"/>
    </source>
</evidence>
<sequence>MASSDEAPVARLADTLCGRFDGETESLSGSDLDDAARRSPVDERTDRRRLLAASHRPSVLQREQDWEDMKTHPWRPHERVSIASAIRQSFTGAQGFMESTEKILGAKGGLKRKKHRNQVARDLIARLDDCYLRVESIADASSTSPHRRAPPSFEDVGTFPFKLHAPDADEYPIKAPKPYMELYGDRWWFVKLFAHPQVVTRLLRQLWPHLFVVALFQLGINGLTALDVDPPVSVLRELEATQHLLGAVLSLLLVFRTNSAYERYYDGKKQYGIIANQVRQIIMNAYAFISFHEDPTGRLRQRYGRGLELDDEHEAESLHELRERVRRQAIVLFAVLRQDLRERRCGFVPSSTLKHVPFTRHTWILDPSRPRLVDLLTPREIVDFGRVSSGSRVMLACHNLMDALQRLAPRIAQDKPFTDACTRNVQDLIDAAKSCQRIVDTPLPFTYTLILGVLLFIFVYSFPFIYWYKRHHHHNKVSQWHDFSGLIPAMFTTFFYYGVMQIAIDVENPFNFADVDHCVDHDLDSFSKRLHDETLVVAREVAPPGTRCRDYWITERKFAARNGSKRKKKKRTGEGYFKQVSEKLVTYHDEL</sequence>
<feature type="transmembrane region" description="Helical" evidence="9">
    <location>
        <begin position="480"/>
        <end position="499"/>
    </location>
</feature>
<dbReference type="Pfam" id="PF25539">
    <property type="entry name" value="Bestrophin_2"/>
    <property type="match status" value="1"/>
</dbReference>
<keyword evidence="3" id="KW-1003">Cell membrane</keyword>
<dbReference type="EMBL" id="CAKKNE010000002">
    <property type="protein sequence ID" value="CAH0368273.1"/>
    <property type="molecule type" value="Genomic_DNA"/>
</dbReference>
<dbReference type="Proteomes" id="UP000789595">
    <property type="component" value="Unassembled WGS sequence"/>
</dbReference>
<dbReference type="InterPro" id="IPR044669">
    <property type="entry name" value="YneE/VCCN1/2-like"/>
</dbReference>
<keyword evidence="2" id="KW-0813">Transport</keyword>
<dbReference type="PANTHER" id="PTHR33281">
    <property type="entry name" value="UPF0187 PROTEIN YNEE"/>
    <property type="match status" value="1"/>
</dbReference>
<evidence type="ECO:0000256" key="4">
    <source>
        <dbReference type="ARBA" id="ARBA00022692"/>
    </source>
</evidence>
<evidence type="ECO:0000256" key="8">
    <source>
        <dbReference type="SAM" id="MobiDB-lite"/>
    </source>
</evidence>
<proteinExistence type="predicted"/>
<dbReference type="PANTHER" id="PTHR33281:SF19">
    <property type="entry name" value="VOLTAGE-DEPENDENT ANION CHANNEL-FORMING PROTEIN YNEE"/>
    <property type="match status" value="1"/>
</dbReference>
<evidence type="ECO:0000256" key="2">
    <source>
        <dbReference type="ARBA" id="ARBA00022448"/>
    </source>
</evidence>
<keyword evidence="4 9" id="KW-0812">Transmembrane</keyword>
<evidence type="ECO:0000313" key="10">
    <source>
        <dbReference type="EMBL" id="CAH0368273.1"/>
    </source>
</evidence>
<organism evidence="10 11">
    <name type="scientific">Pelagomonas calceolata</name>
    <dbReference type="NCBI Taxonomy" id="35677"/>
    <lineage>
        <taxon>Eukaryota</taxon>
        <taxon>Sar</taxon>
        <taxon>Stramenopiles</taxon>
        <taxon>Ochrophyta</taxon>
        <taxon>Pelagophyceae</taxon>
        <taxon>Pelagomonadales</taxon>
        <taxon>Pelagomonadaceae</taxon>
        <taxon>Pelagomonas</taxon>
    </lineage>
</organism>
<evidence type="ECO:0000256" key="3">
    <source>
        <dbReference type="ARBA" id="ARBA00022475"/>
    </source>
</evidence>
<accession>A0A8J2S9J5</accession>
<dbReference type="OrthoDB" id="1368at2759"/>
<comment type="caution">
    <text evidence="10">The sequence shown here is derived from an EMBL/GenBank/DDBJ whole genome shotgun (WGS) entry which is preliminary data.</text>
</comment>
<feature type="transmembrane region" description="Helical" evidence="9">
    <location>
        <begin position="445"/>
        <end position="468"/>
    </location>
</feature>
<name>A0A8J2S9J5_9STRA</name>
<dbReference type="GO" id="GO:0005254">
    <property type="term" value="F:chloride channel activity"/>
    <property type="evidence" value="ECO:0007669"/>
    <property type="project" value="InterPro"/>
</dbReference>
<dbReference type="AlphaFoldDB" id="A0A8J2S9J5"/>
<gene>
    <name evidence="10" type="ORF">PECAL_2P13320</name>
</gene>
<keyword evidence="7 9" id="KW-0472">Membrane</keyword>
<protein>
    <recommendedName>
        <fullName evidence="12">Bestrophin homolog</fullName>
    </recommendedName>
</protein>
<evidence type="ECO:0000256" key="6">
    <source>
        <dbReference type="ARBA" id="ARBA00023065"/>
    </source>
</evidence>
<comment type="subcellular location">
    <subcellularLocation>
        <location evidence="1">Cell membrane</location>
        <topology evidence="1">Multi-pass membrane protein</topology>
    </subcellularLocation>
</comment>
<dbReference type="GO" id="GO:0005886">
    <property type="term" value="C:plasma membrane"/>
    <property type="evidence" value="ECO:0007669"/>
    <property type="project" value="UniProtKB-SubCell"/>
</dbReference>
<keyword evidence="11" id="KW-1185">Reference proteome</keyword>
<evidence type="ECO:0000256" key="5">
    <source>
        <dbReference type="ARBA" id="ARBA00022989"/>
    </source>
</evidence>
<evidence type="ECO:0000313" key="11">
    <source>
        <dbReference type="Proteomes" id="UP000789595"/>
    </source>
</evidence>
<keyword evidence="5 9" id="KW-1133">Transmembrane helix</keyword>
<evidence type="ECO:0000256" key="9">
    <source>
        <dbReference type="SAM" id="Phobius"/>
    </source>
</evidence>
<feature type="region of interest" description="Disordered" evidence="8">
    <location>
        <begin position="20"/>
        <end position="47"/>
    </location>
</feature>